<proteinExistence type="predicted"/>
<evidence type="ECO:0000313" key="3">
    <source>
        <dbReference type="Proteomes" id="UP000066284"/>
    </source>
</evidence>
<evidence type="ECO:0000313" key="2">
    <source>
        <dbReference type="EMBL" id="CUQ65129.1"/>
    </source>
</evidence>
<name>A0A0S4KP76_9BACT</name>
<gene>
    <name evidence="2" type="ORF">NITINOP_0153</name>
</gene>
<sequence>MRMVKCPTLRTSGTSRAFPPATVLARIVIVSPACVAIHGLSGFQEKAPQYRAKAAVPGNERIGGRMSHASHPRRYGHEQDGVY</sequence>
<evidence type="ECO:0000256" key="1">
    <source>
        <dbReference type="SAM" id="MobiDB-lite"/>
    </source>
</evidence>
<dbReference type="AlphaFoldDB" id="A0A0S4KP76"/>
<protein>
    <submittedName>
        <fullName evidence="2">Uncharacterized protein</fullName>
    </submittedName>
</protein>
<reference evidence="3" key="1">
    <citation type="submission" date="2015-09" db="EMBL/GenBank/DDBJ databases">
        <authorList>
            <person name="Daims H."/>
        </authorList>
    </citation>
    <scope>NUCLEOTIDE SEQUENCE [LARGE SCALE GENOMIC DNA]</scope>
</reference>
<feature type="region of interest" description="Disordered" evidence="1">
    <location>
        <begin position="56"/>
        <end position="83"/>
    </location>
</feature>
<dbReference type="Proteomes" id="UP000066284">
    <property type="component" value="Chromosome 1"/>
</dbReference>
<organism evidence="2 3">
    <name type="scientific">Candidatus Nitrospira inopinata</name>
    <dbReference type="NCBI Taxonomy" id="1715989"/>
    <lineage>
        <taxon>Bacteria</taxon>
        <taxon>Pseudomonadati</taxon>
        <taxon>Nitrospirota</taxon>
        <taxon>Nitrospiria</taxon>
        <taxon>Nitrospirales</taxon>
        <taxon>Nitrospiraceae</taxon>
        <taxon>Nitrospira</taxon>
    </lineage>
</organism>
<accession>A0A0S4KP76</accession>
<dbReference type="STRING" id="1715989.NITINOP_0153"/>
<dbReference type="EMBL" id="LN885086">
    <property type="protein sequence ID" value="CUQ65129.1"/>
    <property type="molecule type" value="Genomic_DNA"/>
</dbReference>
<keyword evidence="3" id="KW-1185">Reference proteome</keyword>
<dbReference type="KEGG" id="nio:NITINOP_0153"/>